<gene>
    <name evidence="1" type="ORF">FB458_3034</name>
</gene>
<proteinExistence type="predicted"/>
<organism evidence="1 2">
    <name type="scientific">Lapillicoccus jejuensis</name>
    <dbReference type="NCBI Taxonomy" id="402171"/>
    <lineage>
        <taxon>Bacteria</taxon>
        <taxon>Bacillati</taxon>
        <taxon>Actinomycetota</taxon>
        <taxon>Actinomycetes</taxon>
        <taxon>Micrococcales</taxon>
        <taxon>Intrasporangiaceae</taxon>
        <taxon>Lapillicoccus</taxon>
    </lineage>
</organism>
<name>A0A542E3J9_9MICO</name>
<dbReference type="EMBL" id="VFMN01000001">
    <property type="protein sequence ID" value="TQJ09918.1"/>
    <property type="molecule type" value="Genomic_DNA"/>
</dbReference>
<keyword evidence="2" id="KW-1185">Reference proteome</keyword>
<reference evidence="1 2" key="1">
    <citation type="submission" date="2019-06" db="EMBL/GenBank/DDBJ databases">
        <title>Sequencing the genomes of 1000 actinobacteria strains.</title>
        <authorList>
            <person name="Klenk H.-P."/>
        </authorList>
    </citation>
    <scope>NUCLEOTIDE SEQUENCE [LARGE SCALE GENOMIC DNA]</scope>
    <source>
        <strain evidence="1 2">DSM 18607</strain>
    </source>
</reference>
<sequence length="254" mass="26430">MSVREPLPAVLALVLLVVVGVVVGVRLVDAEPTPSPLTAEALRLPLDGSCYVVAVPGRNLADPPVPPPADGQPQDALAAWTVRTLANPVGSSRTRVTVLARGAAVTVTSVEVSGSQALPMLQRDWRLDSRCRPGTMMPVARSASTPAVVLAGDLDGAADGRRVTLTPQPGGTLPLRVAAGTSARLVLDLRTEAVSMRWAATVHWTADDGRHGTTLVDGQPDTLNLISGARVTTHYGWDVEAGRWVQLPSSGTAG</sequence>
<comment type="caution">
    <text evidence="1">The sequence shown here is derived from an EMBL/GenBank/DDBJ whole genome shotgun (WGS) entry which is preliminary data.</text>
</comment>
<protein>
    <submittedName>
        <fullName evidence="1">Uncharacterized protein</fullName>
    </submittedName>
</protein>
<accession>A0A542E3J9</accession>
<evidence type="ECO:0000313" key="2">
    <source>
        <dbReference type="Proteomes" id="UP000317893"/>
    </source>
</evidence>
<evidence type="ECO:0000313" key="1">
    <source>
        <dbReference type="EMBL" id="TQJ09918.1"/>
    </source>
</evidence>
<dbReference type="AlphaFoldDB" id="A0A542E3J9"/>
<dbReference type="Proteomes" id="UP000317893">
    <property type="component" value="Unassembled WGS sequence"/>
</dbReference>